<dbReference type="AlphaFoldDB" id="A0A3L6F1W1"/>
<evidence type="ECO:0000256" key="1">
    <source>
        <dbReference type="ARBA" id="ARBA00008821"/>
    </source>
</evidence>
<comment type="similarity">
    <text evidence="1">Belongs to the nucleobase:cation symporter-2 (NCS2) (TC 2.A.40) family.</text>
</comment>
<evidence type="ECO:0000313" key="3">
    <source>
        <dbReference type="EMBL" id="PWZ27030.1"/>
    </source>
</evidence>
<keyword evidence="2" id="KW-1133">Transmembrane helix</keyword>
<proteinExistence type="inferred from homology"/>
<feature type="transmembrane region" description="Helical" evidence="2">
    <location>
        <begin position="161"/>
        <end position="189"/>
    </location>
</feature>
<feature type="transmembrane region" description="Helical" evidence="2">
    <location>
        <begin position="130"/>
        <end position="149"/>
    </location>
</feature>
<keyword evidence="2" id="KW-0472">Membrane</keyword>
<sequence>MEGHPRPQSAAGRCSPMEGYQVRCRWKVPAPQRRMEGPHARTPAGRSLIELIMEGHLTRMEDADGRSVAKSRGSATSSSVTVNGMSEISAQKFKHIMRELQGAILVGSVFQIILGYTGLISLFMRLINPVVVALTIAAVGLAFFSYGFPQAGSCVEISMPFILLVLLCTLYMRKISLFGNHIFLVYAVLL</sequence>
<evidence type="ECO:0000256" key="2">
    <source>
        <dbReference type="SAM" id="Phobius"/>
    </source>
</evidence>
<dbReference type="PANTHER" id="PTHR11119">
    <property type="entry name" value="XANTHINE-URACIL / VITAMIN C PERMEASE FAMILY MEMBER"/>
    <property type="match status" value="1"/>
</dbReference>
<accession>A0A3L6F1W1</accession>
<reference evidence="3 4" key="1">
    <citation type="journal article" date="2018" name="Nat. Genet.">
        <title>Extensive intraspecific gene order and gene structural variations between Mo17 and other maize genomes.</title>
        <authorList>
            <person name="Sun S."/>
            <person name="Zhou Y."/>
            <person name="Chen J."/>
            <person name="Shi J."/>
            <person name="Zhao H."/>
            <person name="Zhao H."/>
            <person name="Song W."/>
            <person name="Zhang M."/>
            <person name="Cui Y."/>
            <person name="Dong X."/>
            <person name="Liu H."/>
            <person name="Ma X."/>
            <person name="Jiao Y."/>
            <person name="Wang B."/>
            <person name="Wei X."/>
            <person name="Stein J.C."/>
            <person name="Glaubitz J.C."/>
            <person name="Lu F."/>
            <person name="Yu G."/>
            <person name="Liang C."/>
            <person name="Fengler K."/>
            <person name="Li B."/>
            <person name="Rafalski A."/>
            <person name="Schnable P.S."/>
            <person name="Ware D.H."/>
            <person name="Buckler E.S."/>
            <person name="Lai J."/>
        </authorList>
    </citation>
    <scope>NUCLEOTIDE SEQUENCE [LARGE SCALE GENOMIC DNA]</scope>
    <source>
        <strain evidence="4">cv. Missouri 17</strain>
        <tissue evidence="3">Seedling</tissue>
    </source>
</reference>
<dbReference type="ExpressionAtlas" id="A0A3L6F1W1">
    <property type="expression patterns" value="baseline"/>
</dbReference>
<keyword evidence="2" id="KW-0812">Transmembrane</keyword>
<feature type="transmembrane region" description="Helical" evidence="2">
    <location>
        <begin position="102"/>
        <end position="124"/>
    </location>
</feature>
<protein>
    <submittedName>
        <fullName evidence="3">Nucleobase-ascorbate transporter 12</fullName>
    </submittedName>
</protein>
<evidence type="ECO:0000313" key="4">
    <source>
        <dbReference type="Proteomes" id="UP000251960"/>
    </source>
</evidence>
<comment type="caution">
    <text evidence="3">The sequence shown here is derived from an EMBL/GenBank/DDBJ whole genome shotgun (WGS) entry which is preliminary data.</text>
</comment>
<organism evidence="3 4">
    <name type="scientific">Zea mays</name>
    <name type="common">Maize</name>
    <dbReference type="NCBI Taxonomy" id="4577"/>
    <lineage>
        <taxon>Eukaryota</taxon>
        <taxon>Viridiplantae</taxon>
        <taxon>Streptophyta</taxon>
        <taxon>Embryophyta</taxon>
        <taxon>Tracheophyta</taxon>
        <taxon>Spermatophyta</taxon>
        <taxon>Magnoliopsida</taxon>
        <taxon>Liliopsida</taxon>
        <taxon>Poales</taxon>
        <taxon>Poaceae</taxon>
        <taxon>PACMAD clade</taxon>
        <taxon>Panicoideae</taxon>
        <taxon>Andropogonodae</taxon>
        <taxon>Andropogoneae</taxon>
        <taxon>Tripsacinae</taxon>
        <taxon>Zea</taxon>
    </lineage>
</organism>
<dbReference type="Proteomes" id="UP000251960">
    <property type="component" value="Chromosome 4"/>
</dbReference>
<dbReference type="EMBL" id="NCVQ01000005">
    <property type="protein sequence ID" value="PWZ27030.1"/>
    <property type="molecule type" value="Genomic_DNA"/>
</dbReference>
<gene>
    <name evidence="3" type="primary">NAT12_2</name>
    <name evidence="3" type="ORF">Zm00014a_011821</name>
</gene>
<name>A0A3L6F1W1_MAIZE</name>